<feature type="compositionally biased region" description="Basic residues" evidence="6">
    <location>
        <begin position="180"/>
        <end position="189"/>
    </location>
</feature>
<evidence type="ECO:0000256" key="6">
    <source>
        <dbReference type="SAM" id="MobiDB-lite"/>
    </source>
</evidence>
<feature type="region of interest" description="Disordered" evidence="6">
    <location>
        <begin position="1"/>
        <end position="21"/>
    </location>
</feature>
<dbReference type="InterPro" id="IPR003783">
    <property type="entry name" value="Regulatory_RecX"/>
</dbReference>
<dbReference type="Pfam" id="PF21982">
    <property type="entry name" value="RecX_HTH1"/>
    <property type="match status" value="2"/>
</dbReference>
<evidence type="ECO:0000313" key="11">
    <source>
        <dbReference type="Proteomes" id="UP000255355"/>
    </source>
</evidence>
<reference evidence="10 11" key="1">
    <citation type="submission" date="2018-07" db="EMBL/GenBank/DDBJ databases">
        <title>Genomic Encyclopedia of Type Strains, Phase IV (KMG-IV): sequencing the most valuable type-strain genomes for metagenomic binning, comparative biology and taxonomic classification.</title>
        <authorList>
            <person name="Goeker M."/>
        </authorList>
    </citation>
    <scope>NUCLEOTIDE SEQUENCE [LARGE SCALE GENOMIC DNA]</scope>
    <source>
        <strain evidence="10 11">DSM 44952</strain>
    </source>
</reference>
<comment type="similarity">
    <text evidence="2 5">Belongs to the RecX family.</text>
</comment>
<feature type="compositionally biased region" description="Basic and acidic residues" evidence="6">
    <location>
        <begin position="111"/>
        <end position="122"/>
    </location>
</feature>
<keyword evidence="11" id="KW-1185">Reference proteome</keyword>
<dbReference type="GO" id="GO:0006282">
    <property type="term" value="P:regulation of DNA repair"/>
    <property type="evidence" value="ECO:0007669"/>
    <property type="project" value="UniProtKB-UniRule"/>
</dbReference>
<dbReference type="InterPro" id="IPR053925">
    <property type="entry name" value="RecX_HTH_3rd"/>
</dbReference>
<proteinExistence type="inferred from homology"/>
<feature type="domain" description="RecX first three-helical" evidence="9">
    <location>
        <begin position="16"/>
        <end position="55"/>
    </location>
</feature>
<dbReference type="EMBL" id="QQAZ01000026">
    <property type="protein sequence ID" value="RDI42522.1"/>
    <property type="molecule type" value="Genomic_DNA"/>
</dbReference>
<dbReference type="InterPro" id="IPR036388">
    <property type="entry name" value="WH-like_DNA-bd_sf"/>
</dbReference>
<dbReference type="NCBIfam" id="NF001064">
    <property type="entry name" value="PRK00117.5-4"/>
    <property type="match status" value="1"/>
</dbReference>
<feature type="compositionally biased region" description="Basic and acidic residues" evidence="6">
    <location>
        <begin position="156"/>
        <end position="179"/>
    </location>
</feature>
<evidence type="ECO:0000256" key="2">
    <source>
        <dbReference type="ARBA" id="ARBA00009695"/>
    </source>
</evidence>
<feature type="domain" description="RecX second three-helical" evidence="7">
    <location>
        <begin position="251"/>
        <end position="292"/>
    </location>
</feature>
<dbReference type="Proteomes" id="UP000255355">
    <property type="component" value="Unassembled WGS sequence"/>
</dbReference>
<feature type="domain" description="RecX third three-helical" evidence="8">
    <location>
        <begin position="429"/>
        <end position="472"/>
    </location>
</feature>
<sequence>MPSPSEHQSGGTETQAKNTSMRLLAEHARSRAELGEELAANGFAADVIHLALDELTEIGLLGTAPRRTGVSAVTDASGGSTGDDASRFSIVADGSTDDEEPPIRRRGHSRKGVDSKTDRSVADTDWAATGSPDDAEPRGRRRRETSDGRGGGTGRPHMEADVPQSDRRSEEFGEDADGRGRRRGRRRRGEKSGSEPEGGGTEAQAKDVCLRLLTDRARSRSELADKLAAKGFTPDVAERVLNRLAEVGLIDDAAFAEQWVHSRHTYSGKGKKVIAQELRRKGVASADAEPALASVTTEDENVRAAELVRRKLNSLPAHLTRDKAMSRLVGMLARRGYNPSTAYTVVKAELSDIEFDDSRADSARKFGNASRPLDIALAPADHATATGHRDVDEYSGADGYDDAGGSSTTEHGTAAEDSAADHNPAADHDSAAELVRRKLRTMPRNLDREKTIRRLVGMLARRGYNQSTAYTVVKEELAAAEFGE</sequence>
<gene>
    <name evidence="5" type="primary">recX</name>
    <name evidence="10" type="ORF">DFR68_12660</name>
</gene>
<name>A0A370GFD1_9NOCA</name>
<dbReference type="Pfam" id="PF21981">
    <property type="entry name" value="RecX_HTH3"/>
    <property type="match status" value="1"/>
</dbReference>
<dbReference type="PANTHER" id="PTHR33602">
    <property type="entry name" value="REGULATORY PROTEIN RECX FAMILY PROTEIN"/>
    <property type="match status" value="1"/>
</dbReference>
<comment type="subcellular location">
    <subcellularLocation>
        <location evidence="1 5">Cytoplasm</location>
    </subcellularLocation>
</comment>
<dbReference type="InterPro" id="IPR053924">
    <property type="entry name" value="RecX_HTH_2nd"/>
</dbReference>
<dbReference type="AlphaFoldDB" id="A0A370GFD1"/>
<accession>A0A370GFD1</accession>
<feature type="region of interest" description="Disordered" evidence="6">
    <location>
        <begin position="380"/>
        <end position="428"/>
    </location>
</feature>
<evidence type="ECO:0000259" key="8">
    <source>
        <dbReference type="Pfam" id="PF21981"/>
    </source>
</evidence>
<feature type="region of interest" description="Disordered" evidence="6">
    <location>
        <begin position="62"/>
        <end position="206"/>
    </location>
</feature>
<evidence type="ECO:0000259" key="7">
    <source>
        <dbReference type="Pfam" id="PF02631"/>
    </source>
</evidence>
<dbReference type="InterPro" id="IPR053926">
    <property type="entry name" value="RecX_HTH_1st"/>
</dbReference>
<feature type="domain" description="RecX first three-helical" evidence="9">
    <location>
        <begin position="205"/>
        <end position="244"/>
    </location>
</feature>
<protein>
    <recommendedName>
        <fullName evidence="3 5">Regulatory protein RecX</fullName>
    </recommendedName>
</protein>
<organism evidence="10 11">
    <name type="scientific">Nocardia mexicana</name>
    <dbReference type="NCBI Taxonomy" id="279262"/>
    <lineage>
        <taxon>Bacteria</taxon>
        <taxon>Bacillati</taxon>
        <taxon>Actinomycetota</taxon>
        <taxon>Actinomycetes</taxon>
        <taxon>Mycobacteriales</taxon>
        <taxon>Nocardiaceae</taxon>
        <taxon>Nocardia</taxon>
    </lineage>
</organism>
<evidence type="ECO:0000256" key="3">
    <source>
        <dbReference type="ARBA" id="ARBA00018111"/>
    </source>
</evidence>
<dbReference type="Pfam" id="PF02631">
    <property type="entry name" value="RecX_HTH2"/>
    <property type="match status" value="1"/>
</dbReference>
<evidence type="ECO:0000256" key="1">
    <source>
        <dbReference type="ARBA" id="ARBA00004496"/>
    </source>
</evidence>
<evidence type="ECO:0000256" key="5">
    <source>
        <dbReference type="HAMAP-Rule" id="MF_01114"/>
    </source>
</evidence>
<evidence type="ECO:0000259" key="9">
    <source>
        <dbReference type="Pfam" id="PF21982"/>
    </source>
</evidence>
<keyword evidence="4 5" id="KW-0963">Cytoplasm</keyword>
<dbReference type="STRING" id="1210089.GCA_001613165_07915"/>
<dbReference type="Gene3D" id="1.10.10.10">
    <property type="entry name" value="Winged helix-like DNA-binding domain superfamily/Winged helix DNA-binding domain"/>
    <property type="match status" value="3"/>
</dbReference>
<evidence type="ECO:0000256" key="4">
    <source>
        <dbReference type="ARBA" id="ARBA00022490"/>
    </source>
</evidence>
<dbReference type="GO" id="GO:0005737">
    <property type="term" value="C:cytoplasm"/>
    <property type="evidence" value="ECO:0007669"/>
    <property type="project" value="UniProtKB-SubCell"/>
</dbReference>
<comment type="caution">
    <text evidence="10">The sequence shown here is derived from an EMBL/GenBank/DDBJ whole genome shotgun (WGS) entry which is preliminary data.</text>
</comment>
<dbReference type="HAMAP" id="MF_01114">
    <property type="entry name" value="RecX"/>
    <property type="match status" value="1"/>
</dbReference>
<evidence type="ECO:0000313" key="10">
    <source>
        <dbReference type="EMBL" id="RDI42522.1"/>
    </source>
</evidence>
<comment type="function">
    <text evidence="5">Modulates RecA activity.</text>
</comment>
<dbReference type="PANTHER" id="PTHR33602:SF1">
    <property type="entry name" value="REGULATORY PROTEIN RECX FAMILY PROTEIN"/>
    <property type="match status" value="1"/>
</dbReference>